<dbReference type="EMBL" id="BSOE01000007">
    <property type="protein sequence ID" value="GLR02774.1"/>
    <property type="molecule type" value="Genomic_DNA"/>
</dbReference>
<reference evidence="19" key="1">
    <citation type="journal article" date="2019" name="Int. J. Syst. Evol. Microbiol.">
        <title>The Global Catalogue of Microorganisms (GCM) 10K type strain sequencing project: providing services to taxonomists for standard genome sequencing and annotation.</title>
        <authorList>
            <consortium name="The Broad Institute Genomics Platform"/>
            <consortium name="The Broad Institute Genome Sequencing Center for Infectious Disease"/>
            <person name="Wu L."/>
            <person name="Ma J."/>
        </authorList>
    </citation>
    <scope>NUCLEOTIDE SEQUENCE [LARGE SCALE GENOMIC DNA]</scope>
    <source>
        <strain evidence="19">NBRC 110633</strain>
    </source>
</reference>
<feature type="transmembrane region" description="Helical" evidence="16">
    <location>
        <begin position="33"/>
        <end position="52"/>
    </location>
</feature>
<feature type="binding site" evidence="14">
    <location>
        <begin position="749"/>
        <end position="756"/>
    </location>
    <ligand>
        <name>ATP</name>
        <dbReference type="ChEBI" id="CHEBI:30616"/>
    </ligand>
</feature>
<dbReference type="SUPFAM" id="SSF52540">
    <property type="entry name" value="P-loop containing nucleoside triphosphate hydrolases"/>
    <property type="match status" value="1"/>
</dbReference>
<feature type="region of interest" description="Disordered" evidence="15">
    <location>
        <begin position="505"/>
        <end position="548"/>
    </location>
</feature>
<feature type="transmembrane region" description="Helical" evidence="16">
    <location>
        <begin position="83"/>
        <end position="105"/>
    </location>
</feature>
<dbReference type="Pfam" id="PF01580">
    <property type="entry name" value="FtsK_SpoIIIE"/>
    <property type="match status" value="1"/>
</dbReference>
<feature type="transmembrane region" description="Helical" evidence="16">
    <location>
        <begin position="145"/>
        <end position="166"/>
    </location>
</feature>
<evidence type="ECO:0000256" key="3">
    <source>
        <dbReference type="ARBA" id="ARBA00020887"/>
    </source>
</evidence>
<evidence type="ECO:0000256" key="2">
    <source>
        <dbReference type="ARBA" id="ARBA00006474"/>
    </source>
</evidence>
<dbReference type="SMART" id="SM00843">
    <property type="entry name" value="Ftsk_gamma"/>
    <property type="match status" value="1"/>
</dbReference>
<dbReference type="Gene3D" id="1.10.10.10">
    <property type="entry name" value="Winged helix-like DNA-binding domain superfamily/Winged helix DNA-binding domain"/>
    <property type="match status" value="1"/>
</dbReference>
<evidence type="ECO:0000256" key="10">
    <source>
        <dbReference type="ARBA" id="ARBA00022989"/>
    </source>
</evidence>
<dbReference type="Pfam" id="PF09397">
    <property type="entry name" value="FtsK_gamma"/>
    <property type="match status" value="1"/>
</dbReference>
<evidence type="ECO:0000256" key="9">
    <source>
        <dbReference type="ARBA" id="ARBA00022840"/>
    </source>
</evidence>
<dbReference type="RefSeq" id="WP_045403076.1">
    <property type="nucleotide sequence ID" value="NZ_BBLD01000057.1"/>
</dbReference>
<name>A0ABQ5XWD1_9VIBR</name>
<comment type="similarity">
    <text evidence="2">Belongs to the FtsK/SpoIIIE/SftA family.</text>
</comment>
<evidence type="ECO:0000256" key="5">
    <source>
        <dbReference type="ARBA" id="ARBA00022618"/>
    </source>
</evidence>
<evidence type="ECO:0000313" key="18">
    <source>
        <dbReference type="EMBL" id="GLR02774.1"/>
    </source>
</evidence>
<feature type="region of interest" description="Disordered" evidence="15">
    <location>
        <begin position="237"/>
        <end position="258"/>
    </location>
</feature>
<evidence type="ECO:0000259" key="17">
    <source>
        <dbReference type="PROSITE" id="PS50901"/>
    </source>
</evidence>
<dbReference type="PANTHER" id="PTHR22683">
    <property type="entry name" value="SPORULATION PROTEIN RELATED"/>
    <property type="match status" value="1"/>
</dbReference>
<dbReference type="CDD" id="cd01127">
    <property type="entry name" value="TrwB_TraG_TraD_VirD4"/>
    <property type="match status" value="1"/>
</dbReference>
<evidence type="ECO:0000256" key="1">
    <source>
        <dbReference type="ARBA" id="ARBA00004651"/>
    </source>
</evidence>
<evidence type="ECO:0000256" key="13">
    <source>
        <dbReference type="ARBA" id="ARBA00023306"/>
    </source>
</evidence>
<feature type="transmembrane region" description="Helical" evidence="16">
    <location>
        <begin position="173"/>
        <end position="192"/>
    </location>
</feature>
<sequence>MFKENAKKVETIIKTSEEPQSSRLNGFQRLKECCFIVGVLSSVLLAVALFTFSPADPSWSQTAWGGEIDNAGGLFGAWLADTLFFTFGSLAYPLPFLLTAGAWVICRKRSEDDPIDLMLWGTRLLGLVILILTSCGLADINFDDIWYFSSGGVVGDVLTSLALPTLNVLGTTLVLLFLWGAGFTLFSGISWLKIVEWLGDRALGLIAAVTNKARGSEQETLEPQLDEFVDDRVMTKRRGDDLEDEPLPHLTAYEVDEPKESVPAHEYPIYMPQSAAAEQATSQSVSPKPAEPAPQSVVIPASIAQTAAQAAPVQAQPVEPVQAVNTDNVDPTVERTKQLNVTIEELEAAAQQADDWADEVQPVPVAQENVAAPIQQPIEPTPVQPAYAAQSEQASYQAPVQPQVDVQAEPYVQREQIAQAEPFVSEPVEHESMYSEYEQFEAEQIQQSYVAQDTVHQQDEPMIDSASLDNITEQTEPNQHIEPTISNFDVLDEEDEFVAPQTVHQAQPVHAEPQQSTVTPTQNVQPQVAVQPQAQPQAPSATFEPAPQEVEVEEVQEGDQDVAAFQNLVSSAQAKVAAKQNPFLVQQDQNLPVPEEPLPTIELLYHPEKRENFIDRDALEQVARLVETKLADYKIKADVVGIYPGPVITRFELDLAPGVKVSRISGLSMDLARALSAMAVRVVEVIPGKPYIGLELPNMSRQTVFLSDVISSPQFEQATSPTTVVLGQDIAGEAVIADIAKMPHVLVAGTTGSGKSVGVNVMILSMLYKASPEDLRFIMIDPKMLELSIYEGIPHLLSEVVTDMKDASNALRWCVGEMERRYKLMSALGVRNVKGFNEKLKMAADAGHPIHDPFWQEGDSMDTEPPLLEKLPYIVVVVDEFADLMMVVGKKVEELIARLAQKARAAGIHLILATQRPSVDVITGLIKANIPTRVAFTVSTKTDSRTILDQGGAESLLGMGDMLYLPPGSSHTTRVHGAFASDDDVHAVVNNWKARGKPNYIDEIISGDQGPEALLPGEQMESDEEVDPLFDQVVEHVVQSRRGSVSGVQRRFKIGYNRAARIVEQLEAQGIVSAPGHNGNREVLAPAPPKD</sequence>
<keyword evidence="11" id="KW-0238">DNA-binding</keyword>
<keyword evidence="10 16" id="KW-1133">Transmembrane helix</keyword>
<proteinExistence type="inferred from homology"/>
<organism evidence="18 19">
    <name type="scientific">Vibrio hyugaensis</name>
    <dbReference type="NCBI Taxonomy" id="1534743"/>
    <lineage>
        <taxon>Bacteria</taxon>
        <taxon>Pseudomonadati</taxon>
        <taxon>Pseudomonadota</taxon>
        <taxon>Gammaproteobacteria</taxon>
        <taxon>Vibrionales</taxon>
        <taxon>Vibrionaceae</taxon>
        <taxon>Vibrio</taxon>
    </lineage>
</organism>
<evidence type="ECO:0000256" key="16">
    <source>
        <dbReference type="SAM" id="Phobius"/>
    </source>
</evidence>
<keyword evidence="7 14" id="KW-0547">Nucleotide-binding</keyword>
<dbReference type="InterPro" id="IPR018541">
    <property type="entry name" value="Ftsk_gamma"/>
</dbReference>
<keyword evidence="13" id="KW-0131">Cell cycle</keyword>
<dbReference type="Pfam" id="PF17854">
    <property type="entry name" value="FtsK_alpha"/>
    <property type="match status" value="1"/>
</dbReference>
<dbReference type="PROSITE" id="PS50901">
    <property type="entry name" value="FTSK"/>
    <property type="match status" value="1"/>
</dbReference>
<dbReference type="InterPro" id="IPR036388">
    <property type="entry name" value="WH-like_DNA-bd_sf"/>
</dbReference>
<evidence type="ECO:0000256" key="12">
    <source>
        <dbReference type="ARBA" id="ARBA00023136"/>
    </source>
</evidence>
<dbReference type="Gene3D" id="3.40.50.300">
    <property type="entry name" value="P-loop containing nucleotide triphosphate hydrolases"/>
    <property type="match status" value="1"/>
</dbReference>
<evidence type="ECO:0000256" key="6">
    <source>
        <dbReference type="ARBA" id="ARBA00022692"/>
    </source>
</evidence>
<dbReference type="SUPFAM" id="SSF46785">
    <property type="entry name" value="Winged helix' DNA-binding domain"/>
    <property type="match status" value="1"/>
</dbReference>
<dbReference type="Gene3D" id="3.30.980.40">
    <property type="match status" value="1"/>
</dbReference>
<evidence type="ECO:0000256" key="11">
    <source>
        <dbReference type="ARBA" id="ARBA00023125"/>
    </source>
</evidence>
<dbReference type="InterPro" id="IPR041027">
    <property type="entry name" value="FtsK_alpha"/>
</dbReference>
<feature type="domain" description="FtsK" evidence="17">
    <location>
        <begin position="732"/>
        <end position="945"/>
    </location>
</feature>
<gene>
    <name evidence="18" type="primary">ftsK</name>
    <name evidence="18" type="ORF">GCM10007906_03610</name>
</gene>
<dbReference type="PANTHER" id="PTHR22683:SF41">
    <property type="entry name" value="DNA TRANSLOCASE FTSK"/>
    <property type="match status" value="1"/>
</dbReference>
<keyword evidence="8" id="KW-0159">Chromosome partition</keyword>
<evidence type="ECO:0000256" key="8">
    <source>
        <dbReference type="ARBA" id="ARBA00022829"/>
    </source>
</evidence>
<comment type="subcellular location">
    <subcellularLocation>
        <location evidence="1">Cell membrane</location>
        <topology evidence="1">Multi-pass membrane protein</topology>
    </subcellularLocation>
</comment>
<keyword evidence="5" id="KW-0132">Cell division</keyword>
<dbReference type="InterPro" id="IPR027417">
    <property type="entry name" value="P-loop_NTPase"/>
</dbReference>
<keyword evidence="19" id="KW-1185">Reference proteome</keyword>
<dbReference type="InterPro" id="IPR036390">
    <property type="entry name" value="WH_DNA-bd_sf"/>
</dbReference>
<dbReference type="InterPro" id="IPR050206">
    <property type="entry name" value="FtsK/SpoIIIE/SftA"/>
</dbReference>
<dbReference type="Proteomes" id="UP001156669">
    <property type="component" value="Unassembled WGS sequence"/>
</dbReference>
<protein>
    <recommendedName>
        <fullName evidence="3">DNA translocase FtsK</fullName>
    </recommendedName>
</protein>
<keyword evidence="6 16" id="KW-0812">Transmembrane</keyword>
<feature type="compositionally biased region" description="Low complexity" evidence="15">
    <location>
        <begin position="513"/>
        <end position="542"/>
    </location>
</feature>
<keyword evidence="12 16" id="KW-0472">Membrane</keyword>
<keyword evidence="4" id="KW-1003">Cell membrane</keyword>
<feature type="transmembrane region" description="Helical" evidence="16">
    <location>
        <begin position="117"/>
        <end position="139"/>
    </location>
</feature>
<accession>A0ABQ5XWD1</accession>
<evidence type="ECO:0000256" key="14">
    <source>
        <dbReference type="PROSITE-ProRule" id="PRU00289"/>
    </source>
</evidence>
<evidence type="ECO:0000256" key="7">
    <source>
        <dbReference type="ARBA" id="ARBA00022741"/>
    </source>
</evidence>
<evidence type="ECO:0000256" key="4">
    <source>
        <dbReference type="ARBA" id="ARBA00022475"/>
    </source>
</evidence>
<evidence type="ECO:0000256" key="15">
    <source>
        <dbReference type="SAM" id="MobiDB-lite"/>
    </source>
</evidence>
<evidence type="ECO:0000313" key="19">
    <source>
        <dbReference type="Proteomes" id="UP001156669"/>
    </source>
</evidence>
<dbReference type="InterPro" id="IPR025199">
    <property type="entry name" value="FtsK_4TM"/>
</dbReference>
<keyword evidence="9 14" id="KW-0067">ATP-binding</keyword>
<dbReference type="Pfam" id="PF13491">
    <property type="entry name" value="FtsK_4TM"/>
    <property type="match status" value="1"/>
</dbReference>
<comment type="caution">
    <text evidence="18">The sequence shown here is derived from an EMBL/GenBank/DDBJ whole genome shotgun (WGS) entry which is preliminary data.</text>
</comment>
<dbReference type="InterPro" id="IPR002543">
    <property type="entry name" value="FtsK_dom"/>
</dbReference>